<gene>
    <name evidence="4" type="ORF">B0T19DRAFT_230581</name>
</gene>
<evidence type="ECO:0000313" key="5">
    <source>
        <dbReference type="Proteomes" id="UP001286456"/>
    </source>
</evidence>
<dbReference type="Pfam" id="PF24883">
    <property type="entry name" value="NPHP3_N"/>
    <property type="match status" value="1"/>
</dbReference>
<dbReference type="Pfam" id="PF00023">
    <property type="entry name" value="Ank"/>
    <property type="match status" value="1"/>
</dbReference>
<reference evidence="4" key="2">
    <citation type="submission" date="2023-06" db="EMBL/GenBank/DDBJ databases">
        <authorList>
            <consortium name="Lawrence Berkeley National Laboratory"/>
            <person name="Haridas S."/>
            <person name="Hensen N."/>
            <person name="Bonometti L."/>
            <person name="Westerberg I."/>
            <person name="Brannstrom I.O."/>
            <person name="Guillou S."/>
            <person name="Cros-Aarteil S."/>
            <person name="Calhoun S."/>
            <person name="Kuo A."/>
            <person name="Mondo S."/>
            <person name="Pangilinan J."/>
            <person name="Riley R."/>
            <person name="Labutti K."/>
            <person name="Andreopoulos B."/>
            <person name="Lipzen A."/>
            <person name="Chen C."/>
            <person name="Yanf M."/>
            <person name="Daum C."/>
            <person name="Ng V."/>
            <person name="Clum A."/>
            <person name="Steindorff A."/>
            <person name="Ohm R."/>
            <person name="Martin F."/>
            <person name="Silar P."/>
            <person name="Natvig D."/>
            <person name="Lalanne C."/>
            <person name="Gautier V."/>
            <person name="Ament-Velasquez S.L."/>
            <person name="Kruys A."/>
            <person name="Hutchinson M.I."/>
            <person name="Powell A.J."/>
            <person name="Barry K."/>
            <person name="Miller A.N."/>
            <person name="Grigoriev I.V."/>
            <person name="Debuchy R."/>
            <person name="Gladieux P."/>
            <person name="Thoren M.H."/>
            <person name="Johannesson H."/>
        </authorList>
    </citation>
    <scope>NUCLEOTIDE SEQUENCE</scope>
    <source>
        <strain evidence="4">SMH4131-1</strain>
    </source>
</reference>
<dbReference type="Proteomes" id="UP001286456">
    <property type="component" value="Unassembled WGS sequence"/>
</dbReference>
<accession>A0AAE0IG68</accession>
<dbReference type="Gene3D" id="1.25.40.20">
    <property type="entry name" value="Ankyrin repeat-containing domain"/>
    <property type="match status" value="1"/>
</dbReference>
<dbReference type="Gene3D" id="3.40.50.300">
    <property type="entry name" value="P-loop containing nucleotide triphosphate hydrolases"/>
    <property type="match status" value="1"/>
</dbReference>
<evidence type="ECO:0000256" key="2">
    <source>
        <dbReference type="PROSITE-ProRule" id="PRU00023"/>
    </source>
</evidence>
<reference evidence="4" key="1">
    <citation type="journal article" date="2023" name="Mol. Phylogenet. Evol.">
        <title>Genome-scale phylogeny and comparative genomics of the fungal order Sordariales.</title>
        <authorList>
            <person name="Hensen N."/>
            <person name="Bonometti L."/>
            <person name="Westerberg I."/>
            <person name="Brannstrom I.O."/>
            <person name="Guillou S."/>
            <person name="Cros-Aarteil S."/>
            <person name="Calhoun S."/>
            <person name="Haridas S."/>
            <person name="Kuo A."/>
            <person name="Mondo S."/>
            <person name="Pangilinan J."/>
            <person name="Riley R."/>
            <person name="LaButti K."/>
            <person name="Andreopoulos B."/>
            <person name="Lipzen A."/>
            <person name="Chen C."/>
            <person name="Yan M."/>
            <person name="Daum C."/>
            <person name="Ng V."/>
            <person name="Clum A."/>
            <person name="Steindorff A."/>
            <person name="Ohm R.A."/>
            <person name="Martin F."/>
            <person name="Silar P."/>
            <person name="Natvig D.O."/>
            <person name="Lalanne C."/>
            <person name="Gautier V."/>
            <person name="Ament-Velasquez S.L."/>
            <person name="Kruys A."/>
            <person name="Hutchinson M.I."/>
            <person name="Powell A.J."/>
            <person name="Barry K."/>
            <person name="Miller A.N."/>
            <person name="Grigoriev I.V."/>
            <person name="Debuchy R."/>
            <person name="Gladieux P."/>
            <person name="Hiltunen Thoren M."/>
            <person name="Johannesson H."/>
        </authorList>
    </citation>
    <scope>NUCLEOTIDE SEQUENCE</scope>
    <source>
        <strain evidence="4">SMH4131-1</strain>
    </source>
</reference>
<dbReference type="EMBL" id="JAUEPO010000004">
    <property type="protein sequence ID" value="KAK3324446.1"/>
    <property type="molecule type" value="Genomic_DNA"/>
</dbReference>
<dbReference type="PANTHER" id="PTHR10039">
    <property type="entry name" value="AMELOGENIN"/>
    <property type="match status" value="1"/>
</dbReference>
<dbReference type="SMART" id="SM00248">
    <property type="entry name" value="ANK"/>
    <property type="match status" value="1"/>
</dbReference>
<dbReference type="PROSITE" id="PS50088">
    <property type="entry name" value="ANK_REPEAT"/>
    <property type="match status" value="1"/>
</dbReference>
<protein>
    <recommendedName>
        <fullName evidence="3">Nephrocystin 3-like N-terminal domain-containing protein</fullName>
    </recommendedName>
</protein>
<keyword evidence="5" id="KW-1185">Reference proteome</keyword>
<feature type="repeat" description="ANK" evidence="2">
    <location>
        <begin position="642"/>
        <end position="676"/>
    </location>
</feature>
<keyword evidence="2" id="KW-0040">ANK repeat</keyword>
<sequence>MISERFDNDEFRDVFAELVSVNPTNNHDQAWGLHEPHTSEWLMRSDEWASWMDGDCRLLWIHGIPGAGKTILCSYVIETLSGHPKMTQQAGRSALAYYYCHHSRSHDSDTGPFLAWIFKQLCEFSRFIPPVLKKRNGRRIDELEALDAICQRFDSVFIAIDALDECRDRSGFLKLLKTIMGRDLCSNLKLLVTSRDEIDIRRGITSLPSRVVLSMTNHLVDEDIRKFVRSELQSDPKFTRWPQDLRDEIEQALSEGAKGMFRWASCQIQILRRLNQRAAIRKALQELPETLDETYERIVNNIPKESRVLAFRALALLCAVVEEEFAFDTAELLTQAVLWAGPEDECLEDDIFDVEALHEVCFCLVTISPNKSQKVGKSGMHIIKIAHYTVKEFLRSDRIRSGPVKDFYLSRDATETIYVTASINALIRSIESVSGTMQHFLGNLWSGLKIIFNQHAMIISRNEHLFNLVCLFLDPENGHMRRCVDRFAHLTIQVGDVSDDPIYYSISWLTTPRSMGPAALLALMCGFEIELVLVKYAARFTPSRLEEILETTIPFGNYEATLLGLATLHQDSSPIARRLLSWSSNPALISSRAVAFLVAIQDSAEFGFNDVFDGDIYRSRADRSQGIPLLIGAGASLNNVNARMTPLQLAIIHSHGCLELVELMLEAGADPNAVGESSMEVMVSIARMNVNAAQEDKKEVSISGDTKPLDICRMVANDPDDTAALERLLVLYGAHVD</sequence>
<organism evidence="4 5">
    <name type="scientific">Cercophora scortea</name>
    <dbReference type="NCBI Taxonomy" id="314031"/>
    <lineage>
        <taxon>Eukaryota</taxon>
        <taxon>Fungi</taxon>
        <taxon>Dikarya</taxon>
        <taxon>Ascomycota</taxon>
        <taxon>Pezizomycotina</taxon>
        <taxon>Sordariomycetes</taxon>
        <taxon>Sordariomycetidae</taxon>
        <taxon>Sordariales</taxon>
        <taxon>Lasiosphaeriaceae</taxon>
        <taxon>Cercophora</taxon>
    </lineage>
</organism>
<evidence type="ECO:0000259" key="3">
    <source>
        <dbReference type="Pfam" id="PF24883"/>
    </source>
</evidence>
<dbReference type="SUPFAM" id="SSF48403">
    <property type="entry name" value="Ankyrin repeat"/>
    <property type="match status" value="1"/>
</dbReference>
<dbReference type="InterPro" id="IPR056884">
    <property type="entry name" value="NPHP3-like_N"/>
</dbReference>
<dbReference type="InterPro" id="IPR002110">
    <property type="entry name" value="Ankyrin_rpt"/>
</dbReference>
<dbReference type="InterPro" id="IPR027417">
    <property type="entry name" value="P-loop_NTPase"/>
</dbReference>
<dbReference type="SUPFAM" id="SSF52540">
    <property type="entry name" value="P-loop containing nucleoside triphosphate hydrolases"/>
    <property type="match status" value="1"/>
</dbReference>
<name>A0AAE0IG68_9PEZI</name>
<feature type="domain" description="Nephrocystin 3-like N-terminal" evidence="3">
    <location>
        <begin position="38"/>
        <end position="195"/>
    </location>
</feature>
<evidence type="ECO:0000256" key="1">
    <source>
        <dbReference type="ARBA" id="ARBA00022737"/>
    </source>
</evidence>
<comment type="caution">
    <text evidence="4">The sequence shown here is derived from an EMBL/GenBank/DDBJ whole genome shotgun (WGS) entry which is preliminary data.</text>
</comment>
<evidence type="ECO:0000313" key="4">
    <source>
        <dbReference type="EMBL" id="KAK3324446.1"/>
    </source>
</evidence>
<dbReference type="PANTHER" id="PTHR10039:SF16">
    <property type="entry name" value="GPI INOSITOL-DEACYLASE"/>
    <property type="match status" value="1"/>
</dbReference>
<dbReference type="InterPro" id="IPR036770">
    <property type="entry name" value="Ankyrin_rpt-contain_sf"/>
</dbReference>
<dbReference type="AlphaFoldDB" id="A0AAE0IG68"/>
<keyword evidence="1" id="KW-0677">Repeat</keyword>
<proteinExistence type="predicted"/>